<keyword evidence="1" id="KW-0378">Hydrolase</keyword>
<dbReference type="AlphaFoldDB" id="A0A4S2HEF4"/>
<dbReference type="Gene3D" id="3.90.79.10">
    <property type="entry name" value="Nucleoside Triphosphate Pyrophosphohydrolase"/>
    <property type="match status" value="1"/>
</dbReference>
<proteinExistence type="predicted"/>
<feature type="domain" description="Nudix hydrolase" evidence="2">
    <location>
        <begin position="2"/>
        <end position="131"/>
    </location>
</feature>
<dbReference type="InterPro" id="IPR000086">
    <property type="entry name" value="NUDIX_hydrolase_dom"/>
</dbReference>
<gene>
    <name evidence="3" type="ORF">E5162_02515</name>
</gene>
<reference evidence="3 4" key="1">
    <citation type="journal article" date="2013" name="Int. J. Syst. Evol. Microbiol.">
        <title>Marinicauda pacifica gen. nov., sp. nov., a prosthecate alphaproteobacterium of the family Hyphomonadaceae isolated from deep seawater.</title>
        <authorList>
            <person name="Zhang X.Y."/>
            <person name="Li G.W."/>
            <person name="Wang C.S."/>
            <person name="Zhang Y.J."/>
            <person name="Xu X.W."/>
            <person name="Li H."/>
            <person name="Liu A."/>
            <person name="Liu C."/>
            <person name="Xie B.B."/>
            <person name="Qin Q.L."/>
            <person name="Xu Z."/>
            <person name="Chen X.L."/>
            <person name="Zhou B.C."/>
            <person name="Zhang Y.Z."/>
        </authorList>
    </citation>
    <scope>NUCLEOTIDE SEQUENCE [LARGE SCALE GENOMIC DNA]</scope>
    <source>
        <strain evidence="3 4">P-1 km-3</strain>
    </source>
</reference>
<sequence>MTHPRPVACVGLVVWKDNEVLLIRRGRPPMEGAWSIPGGKIEFGENTQEAGLRELAEETGVEARIETLLGVYEAIAPDSHYVLIDFTAEWVSGDPEPGDDASEAEFVPLDEALSRLSWDKTRTAVQDSFHARAASIQPKSKGN</sequence>
<accession>A0A4S2HEF4</accession>
<organism evidence="3 4">
    <name type="scientific">Marinicauda pacifica</name>
    <dbReference type="NCBI Taxonomy" id="1133559"/>
    <lineage>
        <taxon>Bacteria</taxon>
        <taxon>Pseudomonadati</taxon>
        <taxon>Pseudomonadota</taxon>
        <taxon>Alphaproteobacteria</taxon>
        <taxon>Maricaulales</taxon>
        <taxon>Maricaulaceae</taxon>
        <taxon>Marinicauda</taxon>
    </lineage>
</organism>
<dbReference type="CDD" id="cd04673">
    <property type="entry name" value="NUDIX_ADPRase"/>
    <property type="match status" value="1"/>
</dbReference>
<evidence type="ECO:0000313" key="3">
    <source>
        <dbReference type="EMBL" id="TGY94171.1"/>
    </source>
</evidence>
<name>A0A4S2HEF4_9PROT</name>
<protein>
    <submittedName>
        <fullName evidence="3">NUDIX domain-containing protein</fullName>
    </submittedName>
</protein>
<evidence type="ECO:0000313" key="4">
    <source>
        <dbReference type="Proteomes" id="UP000305451"/>
    </source>
</evidence>
<evidence type="ECO:0000259" key="2">
    <source>
        <dbReference type="PROSITE" id="PS51462"/>
    </source>
</evidence>
<dbReference type="PANTHER" id="PTHR43736:SF1">
    <property type="entry name" value="DIHYDRONEOPTERIN TRIPHOSPHATE DIPHOSPHATASE"/>
    <property type="match status" value="1"/>
</dbReference>
<dbReference type="GO" id="GO:0016787">
    <property type="term" value="F:hydrolase activity"/>
    <property type="evidence" value="ECO:0007669"/>
    <property type="project" value="UniProtKB-KW"/>
</dbReference>
<keyword evidence="4" id="KW-1185">Reference proteome</keyword>
<dbReference type="EMBL" id="SRXV01000001">
    <property type="protein sequence ID" value="TGY94171.1"/>
    <property type="molecule type" value="Genomic_DNA"/>
</dbReference>
<dbReference type="SUPFAM" id="SSF55811">
    <property type="entry name" value="Nudix"/>
    <property type="match status" value="1"/>
</dbReference>
<dbReference type="PRINTS" id="PR00502">
    <property type="entry name" value="NUDIXFAMILY"/>
</dbReference>
<dbReference type="InterPro" id="IPR020476">
    <property type="entry name" value="Nudix_hydrolase"/>
</dbReference>
<dbReference type="RefSeq" id="WP_135943366.1">
    <property type="nucleotide sequence ID" value="NZ_BMEI01000001.1"/>
</dbReference>
<dbReference type="PANTHER" id="PTHR43736">
    <property type="entry name" value="ADP-RIBOSE PYROPHOSPHATASE"/>
    <property type="match status" value="1"/>
</dbReference>
<evidence type="ECO:0000256" key="1">
    <source>
        <dbReference type="ARBA" id="ARBA00022801"/>
    </source>
</evidence>
<dbReference type="OrthoDB" id="9761969at2"/>
<dbReference type="Pfam" id="PF00293">
    <property type="entry name" value="NUDIX"/>
    <property type="match status" value="1"/>
</dbReference>
<dbReference type="InterPro" id="IPR015797">
    <property type="entry name" value="NUDIX_hydrolase-like_dom_sf"/>
</dbReference>
<comment type="caution">
    <text evidence="3">The sequence shown here is derived from an EMBL/GenBank/DDBJ whole genome shotgun (WGS) entry which is preliminary data.</text>
</comment>
<dbReference type="Proteomes" id="UP000305451">
    <property type="component" value="Unassembled WGS sequence"/>
</dbReference>
<dbReference type="PROSITE" id="PS51462">
    <property type="entry name" value="NUDIX"/>
    <property type="match status" value="1"/>
</dbReference>